<keyword evidence="2" id="KW-1185">Reference proteome</keyword>
<protein>
    <recommendedName>
        <fullName evidence="3">Polyketide cyclase / dehydrase and lipid transport</fullName>
    </recommendedName>
</protein>
<proteinExistence type="predicted"/>
<dbReference type="EMBL" id="BAAAKK010000004">
    <property type="protein sequence ID" value="GAA1422397.1"/>
    <property type="molecule type" value="Genomic_DNA"/>
</dbReference>
<evidence type="ECO:0000313" key="1">
    <source>
        <dbReference type="EMBL" id="GAA1422397.1"/>
    </source>
</evidence>
<dbReference type="Gene3D" id="3.30.530.20">
    <property type="match status" value="1"/>
</dbReference>
<name>A0ABN1YVB9_9MICO</name>
<evidence type="ECO:0000313" key="2">
    <source>
        <dbReference type="Proteomes" id="UP001501266"/>
    </source>
</evidence>
<dbReference type="Pfam" id="PF10604">
    <property type="entry name" value="Polyketide_cyc2"/>
    <property type="match status" value="1"/>
</dbReference>
<gene>
    <name evidence="1" type="ORF">GCM10009640_15070</name>
</gene>
<organism evidence="1 2">
    <name type="scientific">Agrococcus citreus</name>
    <dbReference type="NCBI Taxonomy" id="84643"/>
    <lineage>
        <taxon>Bacteria</taxon>
        <taxon>Bacillati</taxon>
        <taxon>Actinomycetota</taxon>
        <taxon>Actinomycetes</taxon>
        <taxon>Micrococcales</taxon>
        <taxon>Microbacteriaceae</taxon>
        <taxon>Agrococcus</taxon>
    </lineage>
</organism>
<dbReference type="InterPro" id="IPR023393">
    <property type="entry name" value="START-like_dom_sf"/>
</dbReference>
<dbReference type="SUPFAM" id="SSF55961">
    <property type="entry name" value="Bet v1-like"/>
    <property type="match status" value="1"/>
</dbReference>
<reference evidence="1 2" key="1">
    <citation type="journal article" date="2019" name="Int. J. Syst. Evol. Microbiol.">
        <title>The Global Catalogue of Microorganisms (GCM) 10K type strain sequencing project: providing services to taxonomists for standard genome sequencing and annotation.</title>
        <authorList>
            <consortium name="The Broad Institute Genomics Platform"/>
            <consortium name="The Broad Institute Genome Sequencing Center for Infectious Disease"/>
            <person name="Wu L."/>
            <person name="Ma J."/>
        </authorList>
    </citation>
    <scope>NUCLEOTIDE SEQUENCE [LARGE SCALE GENOMIC DNA]</scope>
    <source>
        <strain evidence="1 2">JCM 12398</strain>
    </source>
</reference>
<sequence length="167" mass="18551">MPQVVARSWVPVEPALAFAVSQTQGEVRMRWDPFIRHQRLVDAARPAKGVRTITRTRVGLGMLSEYASYLPPTSVGMTMVHGPWFLERFGGGWRFAPEERDGVAGTAATWKYTYTVRPAWLRRVAEPIGQRLLGREIRARIDAFARACDDAVVLAAARDDLAGGRSA</sequence>
<accession>A0ABN1YVB9</accession>
<dbReference type="RefSeq" id="WP_343919028.1">
    <property type="nucleotide sequence ID" value="NZ_BAAAKK010000004.1"/>
</dbReference>
<evidence type="ECO:0008006" key="3">
    <source>
        <dbReference type="Google" id="ProtNLM"/>
    </source>
</evidence>
<comment type="caution">
    <text evidence="1">The sequence shown here is derived from an EMBL/GenBank/DDBJ whole genome shotgun (WGS) entry which is preliminary data.</text>
</comment>
<dbReference type="Proteomes" id="UP001501266">
    <property type="component" value="Unassembled WGS sequence"/>
</dbReference>
<dbReference type="InterPro" id="IPR019587">
    <property type="entry name" value="Polyketide_cyclase/dehydratase"/>
</dbReference>